<feature type="compositionally biased region" description="Basic residues" evidence="5">
    <location>
        <begin position="158"/>
        <end position="170"/>
    </location>
</feature>
<comment type="caution">
    <text evidence="7">The sequence shown here is derived from an EMBL/GenBank/DDBJ whole genome shotgun (WGS) entry which is preliminary data.</text>
</comment>
<keyword evidence="8" id="KW-1185">Reference proteome</keyword>
<dbReference type="InterPro" id="IPR003689">
    <property type="entry name" value="ZIP"/>
</dbReference>
<dbReference type="PANTHER" id="PTHR11040:SF210">
    <property type="entry name" value="ZINC-REGULATED TRANSPORTER 3"/>
    <property type="match status" value="1"/>
</dbReference>
<dbReference type="Proteomes" id="UP000766486">
    <property type="component" value="Unassembled WGS sequence"/>
</dbReference>
<evidence type="ECO:0000256" key="4">
    <source>
        <dbReference type="ARBA" id="ARBA00023136"/>
    </source>
</evidence>
<comment type="subcellular location">
    <subcellularLocation>
        <location evidence="1">Membrane</location>
        <topology evidence="1">Multi-pass membrane protein</topology>
    </subcellularLocation>
</comment>
<name>A0ABY6ULR9_BIOOC</name>
<organism evidence="7 8">
    <name type="scientific">Bionectria ochroleuca</name>
    <name type="common">Gliocladium roseum</name>
    <dbReference type="NCBI Taxonomy" id="29856"/>
    <lineage>
        <taxon>Eukaryota</taxon>
        <taxon>Fungi</taxon>
        <taxon>Dikarya</taxon>
        <taxon>Ascomycota</taxon>
        <taxon>Pezizomycotina</taxon>
        <taxon>Sordariomycetes</taxon>
        <taxon>Hypocreomycetidae</taxon>
        <taxon>Hypocreales</taxon>
        <taxon>Bionectriaceae</taxon>
        <taxon>Clonostachys</taxon>
    </lineage>
</organism>
<feature type="region of interest" description="Disordered" evidence="5">
    <location>
        <begin position="323"/>
        <end position="390"/>
    </location>
</feature>
<feature type="compositionally biased region" description="Polar residues" evidence="5">
    <location>
        <begin position="202"/>
        <end position="220"/>
    </location>
</feature>
<evidence type="ECO:0000256" key="3">
    <source>
        <dbReference type="ARBA" id="ARBA00022989"/>
    </source>
</evidence>
<proteinExistence type="predicted"/>
<feature type="transmembrane region" description="Helical" evidence="6">
    <location>
        <begin position="531"/>
        <end position="550"/>
    </location>
</feature>
<evidence type="ECO:0000313" key="7">
    <source>
        <dbReference type="EMBL" id="VUC32212.1"/>
    </source>
</evidence>
<dbReference type="EMBL" id="CABFNS010000847">
    <property type="protein sequence ID" value="VUC32212.1"/>
    <property type="molecule type" value="Genomic_DNA"/>
</dbReference>
<feature type="transmembrane region" description="Helical" evidence="6">
    <location>
        <begin position="429"/>
        <end position="450"/>
    </location>
</feature>
<accession>A0ABY6ULR9</accession>
<keyword evidence="4 6" id="KW-0472">Membrane</keyword>
<feature type="region of interest" description="Disordered" evidence="5">
    <location>
        <begin position="149"/>
        <end position="259"/>
    </location>
</feature>
<feature type="transmembrane region" description="Helical" evidence="6">
    <location>
        <begin position="462"/>
        <end position="486"/>
    </location>
</feature>
<keyword evidence="2 6" id="KW-0812">Transmembrane</keyword>
<dbReference type="Pfam" id="PF02535">
    <property type="entry name" value="Zip"/>
    <property type="match status" value="1"/>
</dbReference>
<feature type="compositionally biased region" description="Basic residues" evidence="5">
    <location>
        <begin position="179"/>
        <end position="193"/>
    </location>
</feature>
<gene>
    <name evidence="7" type="ORF">CLO192961_LOCUS322825</name>
</gene>
<feature type="transmembrane region" description="Helical" evidence="6">
    <location>
        <begin position="14"/>
        <end position="41"/>
    </location>
</feature>
<protein>
    <submittedName>
        <fullName evidence="7">Uncharacterized protein</fullName>
    </submittedName>
</protein>
<feature type="compositionally biased region" description="Basic and acidic residues" evidence="5">
    <location>
        <begin position="222"/>
        <end position="239"/>
    </location>
</feature>
<sequence length="553" mass="60411">MELSARSVGNDTRGWILCIISGIACLFGASIICVDAIVRLFPGKRNFRIEESNVFLACSLSLSFGVMVRPSYSLCPLCRKLANDTPKLFSSLYSMLPESKRYLINDGWADRTAGLIMMACFVGGFFGIQVISRLLHQYIPSHVVGCDHTHGGASANQKRSRSHSHSHSHSHGHDDSHDHRHGRRRSLFRNRSSHAHEHKTVKNGTTVSASESTPLLTTSDPEALRRHASARGDEMEERPPTPLNVRGRARTDDPNAMRKPSIFQVQKRVMSFVKDTKCGCDESGSCYGYTDPCGQECFKHLTTHPSQGSSRASVLQTTTGPFYPHTGSIFQGGRPQVDEELGEEDAGPHFRTSRATSREPLSLDEDDTIDGQGDVSSSTEDVDEGDEHHHHVPTNAFLSIGLQTSIAIALHKFPEGFITYATNHASPALGFNVFMALFVHNISEGFAMALPLYMALGSRWKAMIWSSLLGGLSQPMGAGLAALWFGLASHNNVKPSPIVYACLFAITAGIMVSVALQLFVESLSLNHNRNLCIFFGFIGMAILGLSNALFGGH</sequence>
<keyword evidence="3 6" id="KW-1133">Transmembrane helix</keyword>
<evidence type="ECO:0000256" key="1">
    <source>
        <dbReference type="ARBA" id="ARBA00004141"/>
    </source>
</evidence>
<dbReference type="PANTHER" id="PTHR11040">
    <property type="entry name" value="ZINC/IRON TRANSPORTER"/>
    <property type="match status" value="1"/>
</dbReference>
<feature type="transmembrane region" description="Helical" evidence="6">
    <location>
        <begin position="498"/>
        <end position="519"/>
    </location>
</feature>
<evidence type="ECO:0000313" key="8">
    <source>
        <dbReference type="Proteomes" id="UP000766486"/>
    </source>
</evidence>
<reference evidence="7 8" key="1">
    <citation type="submission" date="2019-06" db="EMBL/GenBank/DDBJ databases">
        <authorList>
            <person name="Broberg M."/>
        </authorList>
    </citation>
    <scope>NUCLEOTIDE SEQUENCE [LARGE SCALE GENOMIC DNA]</scope>
</reference>
<dbReference type="PROSITE" id="PS51257">
    <property type="entry name" value="PROKAR_LIPOPROTEIN"/>
    <property type="match status" value="1"/>
</dbReference>
<evidence type="ECO:0000256" key="5">
    <source>
        <dbReference type="SAM" id="MobiDB-lite"/>
    </source>
</evidence>
<evidence type="ECO:0000256" key="2">
    <source>
        <dbReference type="ARBA" id="ARBA00022692"/>
    </source>
</evidence>
<evidence type="ECO:0000256" key="6">
    <source>
        <dbReference type="SAM" id="Phobius"/>
    </source>
</evidence>